<organism evidence="1 2">
    <name type="scientific">Tetrahymena thermophila (strain SB210)</name>
    <dbReference type="NCBI Taxonomy" id="312017"/>
    <lineage>
        <taxon>Eukaryota</taxon>
        <taxon>Sar</taxon>
        <taxon>Alveolata</taxon>
        <taxon>Ciliophora</taxon>
        <taxon>Intramacronucleata</taxon>
        <taxon>Oligohymenophorea</taxon>
        <taxon>Hymenostomatida</taxon>
        <taxon>Tetrahymenina</taxon>
        <taxon>Tetrahymenidae</taxon>
        <taxon>Tetrahymena</taxon>
    </lineage>
</organism>
<dbReference type="GO" id="GO:0016301">
    <property type="term" value="F:kinase activity"/>
    <property type="evidence" value="ECO:0007669"/>
    <property type="project" value="UniProtKB-KW"/>
</dbReference>
<keyword evidence="2" id="KW-1185">Reference proteome</keyword>
<protein>
    <submittedName>
        <fullName evidence="1">Kinase domain protein, putative</fullName>
    </submittedName>
</protein>
<name>W7WY07_TETTS</name>
<keyword evidence="1" id="KW-0808">Transferase</keyword>
<reference evidence="2" key="1">
    <citation type="journal article" date="2006" name="PLoS Biol.">
        <title>Macronuclear genome sequence of the ciliate Tetrahymena thermophila, a model eukaryote.</title>
        <authorList>
            <person name="Eisen J.A."/>
            <person name="Coyne R.S."/>
            <person name="Wu M."/>
            <person name="Wu D."/>
            <person name="Thiagarajan M."/>
            <person name="Wortman J.R."/>
            <person name="Badger J.H."/>
            <person name="Ren Q."/>
            <person name="Amedeo P."/>
            <person name="Jones K.M."/>
            <person name="Tallon L.J."/>
            <person name="Delcher A.L."/>
            <person name="Salzberg S.L."/>
            <person name="Silva J.C."/>
            <person name="Haas B.J."/>
            <person name="Majoros W.H."/>
            <person name="Farzad M."/>
            <person name="Carlton J.M."/>
            <person name="Smith R.K. Jr."/>
            <person name="Garg J."/>
            <person name="Pearlman R.E."/>
            <person name="Karrer K.M."/>
            <person name="Sun L."/>
            <person name="Manning G."/>
            <person name="Elde N.C."/>
            <person name="Turkewitz A.P."/>
            <person name="Asai D.J."/>
            <person name="Wilkes D.E."/>
            <person name="Wang Y."/>
            <person name="Cai H."/>
            <person name="Collins K."/>
            <person name="Stewart B.A."/>
            <person name="Lee S.R."/>
            <person name="Wilamowska K."/>
            <person name="Weinberg Z."/>
            <person name="Ruzzo W.L."/>
            <person name="Wloga D."/>
            <person name="Gaertig J."/>
            <person name="Frankel J."/>
            <person name="Tsao C.-C."/>
            <person name="Gorovsky M.A."/>
            <person name="Keeling P.J."/>
            <person name="Waller R.F."/>
            <person name="Patron N.J."/>
            <person name="Cherry J.M."/>
            <person name="Stover N.A."/>
            <person name="Krieger C.J."/>
            <person name="del Toro C."/>
            <person name="Ryder H.F."/>
            <person name="Williamson S.C."/>
            <person name="Barbeau R.A."/>
            <person name="Hamilton E.P."/>
            <person name="Orias E."/>
        </authorList>
    </citation>
    <scope>NUCLEOTIDE SEQUENCE [LARGE SCALE GENOMIC DNA]</scope>
    <source>
        <strain evidence="2">SB210</strain>
    </source>
</reference>
<dbReference type="EMBL" id="GG662440">
    <property type="protein sequence ID" value="EWS71745.1"/>
    <property type="molecule type" value="Genomic_DNA"/>
</dbReference>
<keyword evidence="1" id="KW-0418">Kinase</keyword>
<evidence type="ECO:0000313" key="1">
    <source>
        <dbReference type="EMBL" id="EWS71745.1"/>
    </source>
</evidence>
<sequence length="466" mass="54672">MSIYFHGIPATSTYKNIFQIKVIASDGYTSTYDIFYIDTSGISFQFIINLLLKILPPIFTILGLYKYRSFFINKIFKQQVFFSTEQTKIGEILIKKIPLLGNNMIICRLIFKGFLKKIEKQSKKQEKGQNSQLLQPNQNQIKIKENNLTENSVKNQQIKLHKFTYKFVTSSNNKKIKQALDNTIKIIHQDNINTKSNILQIKYLMKNGNVDFDQVLKDIFKFNITFKHNNIKYEANQFNSEFKNKNSIIYRGLKALISRYLLKLDFRSYSVYNIDDLDQQAICPFPECQLNLNQLKLILMDLQIIKQMNQSYESIIDQQFNPHLIREVLISDALGLVDYKPSVFHPCVGESIHLFSYQIHSIEAYQQLKSVGCFTQIQKFLNIDYVQFGIHKNMSLPKWIKVQNNNNVVILKANPKSQDFGKILIKIFDLDQYIVKQYFLEVINGNQEESNYQKQQITNQYKLIKL</sequence>
<dbReference type="RefSeq" id="XP_012655731.1">
    <property type="nucleotide sequence ID" value="XM_012800277.1"/>
</dbReference>
<accession>W7WY07</accession>
<gene>
    <name evidence="1" type="ORF">TTHERM_000760739</name>
</gene>
<dbReference type="InParanoid" id="W7WY07"/>
<proteinExistence type="predicted"/>
<dbReference type="AlphaFoldDB" id="W7WY07"/>
<evidence type="ECO:0000313" key="2">
    <source>
        <dbReference type="Proteomes" id="UP000009168"/>
    </source>
</evidence>
<dbReference type="KEGG" id="tet:TTHERM_000760739"/>
<dbReference type="GeneID" id="24440563"/>
<dbReference type="Proteomes" id="UP000009168">
    <property type="component" value="Unassembled WGS sequence"/>
</dbReference>